<accession>A0A9D9I670</accession>
<evidence type="ECO:0000313" key="1">
    <source>
        <dbReference type="EMBL" id="MBO8466410.1"/>
    </source>
</evidence>
<dbReference type="Gene3D" id="3.20.20.10">
    <property type="entry name" value="Alanine racemase"/>
    <property type="match status" value="1"/>
</dbReference>
<reference evidence="1" key="2">
    <citation type="journal article" date="2021" name="PeerJ">
        <title>Extensive microbial diversity within the chicken gut microbiome revealed by metagenomics and culture.</title>
        <authorList>
            <person name="Gilroy R."/>
            <person name="Ravi A."/>
            <person name="Getino M."/>
            <person name="Pursley I."/>
            <person name="Horton D.L."/>
            <person name="Alikhan N.F."/>
            <person name="Baker D."/>
            <person name="Gharbi K."/>
            <person name="Hall N."/>
            <person name="Watson M."/>
            <person name="Adriaenssens E.M."/>
            <person name="Foster-Nyarko E."/>
            <person name="Jarju S."/>
            <person name="Secka A."/>
            <person name="Antonio M."/>
            <person name="Oren A."/>
            <person name="Chaudhuri R.R."/>
            <person name="La Ragione R."/>
            <person name="Hildebrand F."/>
            <person name="Pallen M.J."/>
        </authorList>
    </citation>
    <scope>NUCLEOTIDE SEQUENCE</scope>
    <source>
        <strain evidence="1">B1-15692</strain>
    </source>
</reference>
<name>A0A9D9I670_9BACT</name>
<proteinExistence type="predicted"/>
<comment type="caution">
    <text evidence="1">The sequence shown here is derived from an EMBL/GenBank/DDBJ whole genome shotgun (WGS) entry which is preliminary data.</text>
</comment>
<dbReference type="EMBL" id="JADIMH010000007">
    <property type="protein sequence ID" value="MBO8466410.1"/>
    <property type="molecule type" value="Genomic_DNA"/>
</dbReference>
<gene>
    <name evidence="1" type="ORF">IAB99_01435</name>
</gene>
<dbReference type="Proteomes" id="UP000823660">
    <property type="component" value="Unassembled WGS sequence"/>
</dbReference>
<reference evidence="1" key="1">
    <citation type="submission" date="2020-10" db="EMBL/GenBank/DDBJ databases">
        <authorList>
            <person name="Gilroy R."/>
        </authorList>
    </citation>
    <scope>NUCLEOTIDE SEQUENCE</scope>
    <source>
        <strain evidence="1">B1-15692</strain>
    </source>
</reference>
<dbReference type="InterPro" id="IPR029066">
    <property type="entry name" value="PLP-binding_barrel"/>
</dbReference>
<organism evidence="1 2">
    <name type="scientific">Candidatus Cryptobacteroides faecipullorum</name>
    <dbReference type="NCBI Taxonomy" id="2840764"/>
    <lineage>
        <taxon>Bacteria</taxon>
        <taxon>Pseudomonadati</taxon>
        <taxon>Bacteroidota</taxon>
        <taxon>Bacteroidia</taxon>
        <taxon>Bacteroidales</taxon>
        <taxon>Candidatus Cryptobacteroides</taxon>
    </lineage>
</organism>
<evidence type="ECO:0000313" key="2">
    <source>
        <dbReference type="Proteomes" id="UP000823660"/>
    </source>
</evidence>
<protein>
    <submittedName>
        <fullName evidence="1">YggS family pyridoxal phosphate-dependent enzyme</fullName>
    </submittedName>
</protein>
<dbReference type="SUPFAM" id="SSF51419">
    <property type="entry name" value="PLP-binding barrel"/>
    <property type="match status" value="1"/>
</dbReference>
<sequence>GRHPNLHDGFGLLSFGMTHDYKIAVSMGADIVRIGTLIFGERNYV</sequence>
<dbReference type="AlphaFoldDB" id="A0A9D9I670"/>
<feature type="non-terminal residue" evidence="1">
    <location>
        <position position="1"/>
    </location>
</feature>